<dbReference type="FunFam" id="1.10.472.10:FF:000026">
    <property type="entry name" value="Cyclin-T1-5 like"/>
    <property type="match status" value="1"/>
</dbReference>
<evidence type="ECO:0000256" key="6">
    <source>
        <dbReference type="SAM" id="MobiDB-lite"/>
    </source>
</evidence>
<feature type="compositionally biased region" description="Polar residues" evidence="6">
    <location>
        <begin position="420"/>
        <end position="430"/>
    </location>
</feature>
<evidence type="ECO:0000256" key="2">
    <source>
        <dbReference type="ARBA" id="ARBA00023127"/>
    </source>
</evidence>
<dbReference type="SMART" id="SM00385">
    <property type="entry name" value="CYCLIN"/>
    <property type="match status" value="2"/>
</dbReference>
<dbReference type="CDD" id="cd20588">
    <property type="entry name" value="CYCLIN_AcCycT_rpt2"/>
    <property type="match status" value="1"/>
</dbReference>
<feature type="region of interest" description="Disordered" evidence="6">
    <location>
        <begin position="522"/>
        <end position="556"/>
    </location>
</feature>
<keyword evidence="1" id="KW-0132">Cell division</keyword>
<evidence type="ECO:0000313" key="8">
    <source>
        <dbReference type="EMBL" id="KAL3684064.1"/>
    </source>
</evidence>
<reference evidence="8 9" key="1">
    <citation type="submission" date="2024-09" db="EMBL/GenBank/DDBJ databases">
        <title>Chromosome-scale assembly of Riccia sorocarpa.</title>
        <authorList>
            <person name="Paukszto L."/>
        </authorList>
    </citation>
    <scope>NUCLEOTIDE SEQUENCE [LARGE SCALE GENOMIC DNA]</scope>
    <source>
        <strain evidence="8">LP-2024</strain>
        <tissue evidence="8">Aerial parts of the thallus</tissue>
    </source>
</reference>
<comment type="similarity">
    <text evidence="4">Belongs to the cyclin family. Cyclin T subfamily.</text>
</comment>
<dbReference type="InterPro" id="IPR006671">
    <property type="entry name" value="Cyclin_N"/>
</dbReference>
<dbReference type="Gene3D" id="1.10.472.10">
    <property type="entry name" value="Cyclin-like"/>
    <property type="match status" value="2"/>
</dbReference>
<dbReference type="InterPro" id="IPR036915">
    <property type="entry name" value="Cyclin-like_sf"/>
</dbReference>
<feature type="compositionally biased region" description="Low complexity" evidence="6">
    <location>
        <begin position="393"/>
        <end position="404"/>
    </location>
</feature>
<feature type="compositionally biased region" description="Basic and acidic residues" evidence="6">
    <location>
        <begin position="782"/>
        <end position="797"/>
    </location>
</feature>
<feature type="compositionally biased region" description="Basic and acidic residues" evidence="6">
    <location>
        <begin position="528"/>
        <end position="541"/>
    </location>
</feature>
<evidence type="ECO:0000256" key="3">
    <source>
        <dbReference type="ARBA" id="ARBA00023306"/>
    </source>
</evidence>
<name>A0ABD3H3R7_9MARC</name>
<evidence type="ECO:0000256" key="4">
    <source>
        <dbReference type="ARBA" id="ARBA00061204"/>
    </source>
</evidence>
<evidence type="ECO:0000313" key="9">
    <source>
        <dbReference type="Proteomes" id="UP001633002"/>
    </source>
</evidence>
<feature type="region of interest" description="Disordered" evidence="6">
    <location>
        <begin position="386"/>
        <end position="472"/>
    </location>
</feature>
<dbReference type="AlphaFoldDB" id="A0ABD3H3R7"/>
<dbReference type="SUPFAM" id="SSF47954">
    <property type="entry name" value="Cyclin-like"/>
    <property type="match status" value="2"/>
</dbReference>
<accession>A0ABD3H3R7</accession>
<feature type="domain" description="Cyclin-like" evidence="7">
    <location>
        <begin position="181"/>
        <end position="283"/>
    </location>
</feature>
<evidence type="ECO:0000256" key="5">
    <source>
        <dbReference type="RuleBase" id="RU000383"/>
    </source>
</evidence>
<feature type="compositionally biased region" description="Basic and acidic residues" evidence="6">
    <location>
        <begin position="594"/>
        <end position="622"/>
    </location>
</feature>
<keyword evidence="9" id="KW-1185">Reference proteome</keyword>
<keyword evidence="2 5" id="KW-0195">Cyclin</keyword>
<feature type="domain" description="Cyclin-like" evidence="7">
    <location>
        <begin position="296"/>
        <end position="381"/>
    </location>
</feature>
<evidence type="ECO:0000259" key="7">
    <source>
        <dbReference type="SMART" id="SM00385"/>
    </source>
</evidence>
<feature type="region of interest" description="Disordered" evidence="6">
    <location>
        <begin position="580"/>
        <end position="870"/>
    </location>
</feature>
<feature type="compositionally biased region" description="Polar residues" evidence="6">
    <location>
        <begin position="542"/>
        <end position="553"/>
    </location>
</feature>
<dbReference type="EMBL" id="JBJQOH010000006">
    <property type="protein sequence ID" value="KAL3684064.1"/>
    <property type="molecule type" value="Genomic_DNA"/>
</dbReference>
<dbReference type="Pfam" id="PF21797">
    <property type="entry name" value="CycT2-like_C"/>
    <property type="match status" value="1"/>
</dbReference>
<feature type="compositionally biased region" description="Basic and acidic residues" evidence="6">
    <location>
        <begin position="668"/>
        <end position="763"/>
    </location>
</feature>
<gene>
    <name evidence="8" type="ORF">R1sor_002086</name>
</gene>
<dbReference type="Proteomes" id="UP001633002">
    <property type="component" value="Unassembled WGS sequence"/>
</dbReference>
<dbReference type="GO" id="GO:0051301">
    <property type="term" value="P:cell division"/>
    <property type="evidence" value="ECO:0007669"/>
    <property type="project" value="UniProtKB-KW"/>
</dbReference>
<dbReference type="Pfam" id="PF00134">
    <property type="entry name" value="Cyclin_N"/>
    <property type="match status" value="1"/>
</dbReference>
<dbReference type="InterPro" id="IPR013763">
    <property type="entry name" value="Cyclin-like_dom"/>
</dbReference>
<proteinExistence type="inferred from homology"/>
<feature type="compositionally biased region" description="Basic and acidic residues" evidence="6">
    <location>
        <begin position="810"/>
        <end position="831"/>
    </location>
</feature>
<feature type="compositionally biased region" description="Basic and acidic residues" evidence="6">
    <location>
        <begin position="840"/>
        <end position="870"/>
    </location>
</feature>
<keyword evidence="3" id="KW-0131">Cell cycle</keyword>
<feature type="compositionally biased region" description="Basic and acidic residues" evidence="6">
    <location>
        <begin position="431"/>
        <end position="453"/>
    </location>
</feature>
<evidence type="ECO:0000256" key="1">
    <source>
        <dbReference type="ARBA" id="ARBA00022618"/>
    </source>
</evidence>
<dbReference type="InterPro" id="IPR043198">
    <property type="entry name" value="Cyclin/Ssn8"/>
</dbReference>
<sequence>MLRKERYFDSSCLVPFFSHFLYLPCSGPRRASAQDRCVRELPSTKRESGEVDSEDRHPILSWPRVVSMQEARSIDVTVTVAVGESSIDVVLRFVPMDVDLRPFFQEAAKKTLGMAGLLNGDAAQLALSGGGAASMSGKLEEPEHSSSNWYFSREEIEKRSPSRMDGIDLKKETYFRKSYCTFLQDLGMCLKVPQVTIATAIVFCHRFFLRQSHMKNDRHMIATICMFLAGKVEETPRPLRDVILMSYEIRNKKDPAAVARIKQKEVYEEQKELVLVGERLVLTTLGFDLNIHHPYKPLVAAIKKFKVAQNALAQVAWNFVNDGLRTSLCLQFKPHHIAAGAIFLAAKFLKVKLPSDGDKAWWQEFEVTPRQLEEVSNQMLELYEQNKTGGANPSRSSDPGPSSGVAHRSKAGDALPSANGAWNQNSSSVADKSEKYAQVGKADEVVASGRRDDEYEISASHAPSSGFEKRDHGHEYEPVYENGSVTVSVQETVVETSRTVKSSLNGVTKQVIKHEVKEELHTGNLEEGQIKDELREKKQTTETRVNSESGTTLRKSRVKTEVEERKLNAVDIPGGREVTEAKSSLEEREIEEVVESKPVADEIQSERVKVKSETEMDEEPKKSRLTSIEDVNTDRVKALKRRKSRGEGLESRPSAVKVEATDEEADWERELESGVEEAERARQERRDNKSKSSAKGDHDAEGKKERIDDGEPTTKRRRANEDDGVSDRKRTKSTERGGERGEWMDTDTERGKVGGGHSERVEDGELPSSSNVHDQSRSSPRQPDRRSLPPSGSHDKAGSPSSKRHRDHGGRRDGHRSDRAAHGTRERDYHQSSHHHHQHRTDGDRDRHHHKDRDWQDRDHKKVRHADHGS</sequence>
<dbReference type="PANTHER" id="PTHR10026">
    <property type="entry name" value="CYCLIN"/>
    <property type="match status" value="1"/>
</dbReference>
<dbReference type="FunFam" id="1.10.472.10:FF:000028">
    <property type="entry name" value="Cyclin-T1-5 like"/>
    <property type="match status" value="1"/>
</dbReference>
<comment type="caution">
    <text evidence="8">The sequence shown here is derived from an EMBL/GenBank/DDBJ whole genome shotgun (WGS) entry which is preliminary data.</text>
</comment>
<organism evidence="8 9">
    <name type="scientific">Riccia sorocarpa</name>
    <dbReference type="NCBI Taxonomy" id="122646"/>
    <lineage>
        <taxon>Eukaryota</taxon>
        <taxon>Viridiplantae</taxon>
        <taxon>Streptophyta</taxon>
        <taxon>Embryophyta</taxon>
        <taxon>Marchantiophyta</taxon>
        <taxon>Marchantiopsida</taxon>
        <taxon>Marchantiidae</taxon>
        <taxon>Marchantiales</taxon>
        <taxon>Ricciaceae</taxon>
        <taxon>Riccia</taxon>
    </lineage>
</organism>
<dbReference type="CDD" id="cd20587">
    <property type="entry name" value="CYCLIN_AcCycT_rpt1"/>
    <property type="match status" value="1"/>
</dbReference>
<protein>
    <recommendedName>
        <fullName evidence="7">Cyclin-like domain-containing protein</fullName>
    </recommendedName>
</protein>